<dbReference type="OrthoDB" id="2497430at2759"/>
<comment type="caution">
    <text evidence="1">The sequence shown here is derived from an EMBL/GenBank/DDBJ whole genome shotgun (WGS) entry which is preliminary data.</text>
</comment>
<dbReference type="EMBL" id="AVOT02001601">
    <property type="protein sequence ID" value="MBW0467506.1"/>
    <property type="molecule type" value="Genomic_DNA"/>
</dbReference>
<sequence>MSLSIQDVLFLRDSNRMLMMFSQRGTWDGLTIKNEHVASPRIATLPDAIIGAILEYVSFEGLEEQGPNVKSELDRRAHYQSIQLAARLPQRLDSLSSFLRDPIIGVKSIFEVQVKSAALSLLYCCHCLNPSSARKPCKVLMQNIISFAIKAQPEELPAATIAHVLIIYISFYSSSLEESSSYKPLSCTILWKLFTHLFPDPMFYFKKDIPPPHLLVLVHGTSLMAWIWRHSDLCPFAEFNWVEKMTLLWLLHCDLLLLTDVSTFPPNSTRDSQPSTVIISCLLENKGVGLTILIGMLKARKEWEPLFPKPFVLLMKIMLRAYCTLYASRACPSPSTETELMDKIRNVIQLEVECSLERHGVFEVMDSICTLPTQASAQLLADLNLNLYSFLDSTLFEIQREVESMHQKPAYSPQKERASIQLRFLTKWVAAHQFDERVIKPLSFVIHLIKVLVSPVKCNDSMTLEVISLLLAIEAAAKQRWQLNQEQLHTIANALIEISKPDAMITSHVTSEFVTKKSYCFDYDESYPLLLFNALGEHLSYFLWNDLSDCFQHKEGTLSIKEIGMKECQEFLSLKETQLSLTNAMYSLFERFDSETRKYIRASPMHQRLIVNLEREL</sequence>
<evidence type="ECO:0000313" key="2">
    <source>
        <dbReference type="Proteomes" id="UP000765509"/>
    </source>
</evidence>
<dbReference type="Proteomes" id="UP000765509">
    <property type="component" value="Unassembled WGS sequence"/>
</dbReference>
<keyword evidence="2" id="KW-1185">Reference proteome</keyword>
<organism evidence="1 2">
    <name type="scientific">Austropuccinia psidii MF-1</name>
    <dbReference type="NCBI Taxonomy" id="1389203"/>
    <lineage>
        <taxon>Eukaryota</taxon>
        <taxon>Fungi</taxon>
        <taxon>Dikarya</taxon>
        <taxon>Basidiomycota</taxon>
        <taxon>Pucciniomycotina</taxon>
        <taxon>Pucciniomycetes</taxon>
        <taxon>Pucciniales</taxon>
        <taxon>Sphaerophragmiaceae</taxon>
        <taxon>Austropuccinia</taxon>
    </lineage>
</organism>
<proteinExistence type="predicted"/>
<evidence type="ECO:0000313" key="1">
    <source>
        <dbReference type="EMBL" id="MBW0467506.1"/>
    </source>
</evidence>
<accession>A0A9Q3BKF7</accession>
<name>A0A9Q3BKF7_9BASI</name>
<protein>
    <submittedName>
        <fullName evidence="1">Uncharacterized protein</fullName>
    </submittedName>
</protein>
<gene>
    <name evidence="1" type="ORF">O181_007221</name>
</gene>
<dbReference type="AlphaFoldDB" id="A0A9Q3BKF7"/>
<reference evidence="1" key="1">
    <citation type="submission" date="2021-03" db="EMBL/GenBank/DDBJ databases">
        <title>Draft genome sequence of rust myrtle Austropuccinia psidii MF-1, a brazilian biotype.</title>
        <authorList>
            <person name="Quecine M.C."/>
            <person name="Pachon D.M.R."/>
            <person name="Bonatelli M.L."/>
            <person name="Correr F.H."/>
            <person name="Franceschini L.M."/>
            <person name="Leite T.F."/>
            <person name="Margarido G.R.A."/>
            <person name="Almeida C.A."/>
            <person name="Ferrarezi J.A."/>
            <person name="Labate C.A."/>
        </authorList>
    </citation>
    <scope>NUCLEOTIDE SEQUENCE</scope>
    <source>
        <strain evidence="1">MF-1</strain>
    </source>
</reference>